<dbReference type="AlphaFoldDB" id="A0A5R8QFX0"/>
<comment type="similarity">
    <text evidence="11">Belongs to the HAK/KUP transporter (TC 2.A.72) family.</text>
</comment>
<reference evidence="14 15" key="1">
    <citation type="submission" date="2019-05" db="EMBL/GenBank/DDBJ databases">
        <title>Culicoidintestinum kansasii gen. nov., sp. nov. from the gastrointestinal tract of the biting midge, Culicoides sonorensis.</title>
        <authorList>
            <person name="Neupane S."/>
            <person name="Ghosh A."/>
            <person name="Gunther S."/>
            <person name="Martin K."/>
            <person name="Zurek L."/>
        </authorList>
    </citation>
    <scope>NUCLEOTIDE SEQUENCE [LARGE SCALE GENOMIC DNA]</scope>
    <source>
        <strain evidence="14 15">CS-1</strain>
    </source>
</reference>
<proteinExistence type="inferred from homology"/>
<keyword evidence="10 11" id="KW-0472">Membrane</keyword>
<dbReference type="InterPro" id="IPR023051">
    <property type="entry name" value="Kup"/>
</dbReference>
<keyword evidence="5 11" id="KW-0812">Transmembrane</keyword>
<name>A0A5R8QFX0_9FIRM</name>
<keyword evidence="2 11" id="KW-0813">Transport</keyword>
<accession>A0A5R8QFX0</accession>
<organism evidence="14 15">
    <name type="scientific">Culicoidibacter larvae</name>
    <dbReference type="NCBI Taxonomy" id="2579976"/>
    <lineage>
        <taxon>Bacteria</taxon>
        <taxon>Bacillati</taxon>
        <taxon>Bacillota</taxon>
        <taxon>Culicoidibacteria</taxon>
        <taxon>Culicoidibacterales</taxon>
        <taxon>Culicoidibacteraceae</taxon>
        <taxon>Culicoidibacter</taxon>
    </lineage>
</organism>
<evidence type="ECO:0000256" key="7">
    <source>
        <dbReference type="ARBA" id="ARBA00022958"/>
    </source>
</evidence>
<evidence type="ECO:0000256" key="10">
    <source>
        <dbReference type="ARBA" id="ARBA00023136"/>
    </source>
</evidence>
<feature type="transmembrane region" description="Helical" evidence="11">
    <location>
        <begin position="426"/>
        <end position="446"/>
    </location>
</feature>
<evidence type="ECO:0000256" key="5">
    <source>
        <dbReference type="ARBA" id="ARBA00022692"/>
    </source>
</evidence>
<dbReference type="RefSeq" id="WP_138190283.1">
    <property type="nucleotide sequence ID" value="NZ_VBWP01000002.1"/>
</dbReference>
<comment type="caution">
    <text evidence="14">The sequence shown here is derived from an EMBL/GenBank/DDBJ whole genome shotgun (WGS) entry which is preliminary data.</text>
</comment>
<dbReference type="InParanoid" id="A0A5R8QFX0"/>
<feature type="transmembrane region" description="Helical" evidence="11">
    <location>
        <begin position="218"/>
        <end position="236"/>
    </location>
</feature>
<feature type="transmembrane region" description="Helical" evidence="11">
    <location>
        <begin position="248"/>
        <end position="272"/>
    </location>
</feature>
<evidence type="ECO:0000256" key="11">
    <source>
        <dbReference type="HAMAP-Rule" id="MF_01522"/>
    </source>
</evidence>
<gene>
    <name evidence="11" type="primary">kup</name>
    <name evidence="14" type="ORF">FEZ08_03250</name>
</gene>
<evidence type="ECO:0000259" key="12">
    <source>
        <dbReference type="Pfam" id="PF02705"/>
    </source>
</evidence>
<feature type="transmembrane region" description="Helical" evidence="11">
    <location>
        <begin position="292"/>
        <end position="318"/>
    </location>
</feature>
<feature type="transmembrane region" description="Helical" evidence="11">
    <location>
        <begin position="55"/>
        <end position="77"/>
    </location>
</feature>
<evidence type="ECO:0000259" key="13">
    <source>
        <dbReference type="Pfam" id="PF22776"/>
    </source>
</evidence>
<dbReference type="GO" id="GO:0015293">
    <property type="term" value="F:symporter activity"/>
    <property type="evidence" value="ECO:0007669"/>
    <property type="project" value="UniProtKB-UniRule"/>
</dbReference>
<feature type="transmembrane region" description="Helical" evidence="11">
    <location>
        <begin position="103"/>
        <end position="125"/>
    </location>
</feature>
<feature type="transmembrane region" description="Helical" evidence="11">
    <location>
        <begin position="371"/>
        <end position="391"/>
    </location>
</feature>
<keyword evidence="7 11" id="KW-0630">Potassium</keyword>
<dbReference type="Pfam" id="PF02705">
    <property type="entry name" value="K_trans"/>
    <property type="match status" value="1"/>
</dbReference>
<evidence type="ECO:0000256" key="6">
    <source>
        <dbReference type="ARBA" id="ARBA00022847"/>
    </source>
</evidence>
<comment type="function">
    <text evidence="11">Transport of potassium into the cell. Likely operates as a K(+):H(+) symporter.</text>
</comment>
<dbReference type="Pfam" id="PF22776">
    <property type="entry name" value="K_trans_C"/>
    <property type="match status" value="1"/>
</dbReference>
<dbReference type="PANTHER" id="PTHR30540:SF83">
    <property type="entry name" value="K+ POTASSIUM TRANSPORTER"/>
    <property type="match status" value="1"/>
</dbReference>
<evidence type="ECO:0000256" key="2">
    <source>
        <dbReference type="ARBA" id="ARBA00022448"/>
    </source>
</evidence>
<dbReference type="Proteomes" id="UP000306912">
    <property type="component" value="Unassembled WGS sequence"/>
</dbReference>
<dbReference type="OrthoDB" id="9805577at2"/>
<keyword evidence="6 11" id="KW-0769">Symport</keyword>
<dbReference type="PANTHER" id="PTHR30540">
    <property type="entry name" value="OSMOTIC STRESS POTASSIUM TRANSPORTER"/>
    <property type="match status" value="1"/>
</dbReference>
<dbReference type="HAMAP" id="MF_01522">
    <property type="entry name" value="Kup"/>
    <property type="match status" value="1"/>
</dbReference>
<keyword evidence="15" id="KW-1185">Reference proteome</keyword>
<keyword evidence="8 11" id="KW-1133">Transmembrane helix</keyword>
<feature type="transmembrane region" description="Helical" evidence="11">
    <location>
        <begin position="12"/>
        <end position="30"/>
    </location>
</feature>
<comment type="subcellular location">
    <subcellularLocation>
        <location evidence="11">Cell membrane</location>
        <topology evidence="11">Multi-pass membrane protein</topology>
    </subcellularLocation>
    <subcellularLocation>
        <location evidence="1">Membrane</location>
        <topology evidence="1">Multi-pass membrane protein</topology>
    </subcellularLocation>
</comment>
<evidence type="ECO:0000313" key="14">
    <source>
        <dbReference type="EMBL" id="TLG76646.1"/>
    </source>
</evidence>
<dbReference type="GO" id="GO:0015079">
    <property type="term" value="F:potassium ion transmembrane transporter activity"/>
    <property type="evidence" value="ECO:0007669"/>
    <property type="project" value="UniProtKB-UniRule"/>
</dbReference>
<evidence type="ECO:0000256" key="1">
    <source>
        <dbReference type="ARBA" id="ARBA00004141"/>
    </source>
</evidence>
<evidence type="ECO:0000256" key="8">
    <source>
        <dbReference type="ARBA" id="ARBA00022989"/>
    </source>
</evidence>
<feature type="domain" description="K+ potassium transporter integral membrane" evidence="12">
    <location>
        <begin position="23"/>
        <end position="463"/>
    </location>
</feature>
<feature type="transmembrane region" description="Helical" evidence="11">
    <location>
        <begin position="398"/>
        <end position="420"/>
    </location>
</feature>
<keyword evidence="9 11" id="KW-0406">Ion transport</keyword>
<keyword evidence="3 11" id="KW-1003">Cell membrane</keyword>
<protein>
    <recommendedName>
        <fullName evidence="11">Probable potassium transport system protein Kup</fullName>
    </recommendedName>
</protein>
<sequence length="657" mass="73242">MKKKLISGPKDAFAKVTLASLVLTLGIVYGDIGTSPLYVMSAIVTSNGGIVSSDYVLGGVSLVIWTLTLQTTIKYVWQILRADNNGEGGILSLYSLLKNKAKWLIIPAIIGSAALLSDGIITPAVTVTSAIEGLKMVFPLEQGTVVIIVAVIISILFLIQRSGTDKVGRVFGPIMLGWFSMLAILGLINIPQDWGILQAFNPYFGLKLLFTGMLDGKAALILGAVFLCTTGAEALYSDLGHCGRKNIYYTWIFVKTALILNYLGQGAVLLGFEGQMISGNPFFMAMPEWMLLFGIGLATFAAVIASQSLISGSFTLVSEAIKLRIFPRLKISYPSNVKGQVYIAAANLLLYIGCMIVLFHFREASAMEAAYGLSITVAMLMTTFLYFNYLLMKHVPKVFAIGFLCLYLVIEGSFLTANLFKFMEGGYITVIFALVIMGLMYIWMYGNRVTDRIARRVSLKKFTDQFLALQVDNDVERYCTNLVYMTKCEKRNMVEKEVIHSILERQPKRADVYWFVNIIDDDSPFTTEYRVDHIVPNKVIKVQFVLGFRVERKVAMLMRTVVTEMIEKGEIPSEGRIYSMNPDTKVGDFRFVLLEDVLSNEGNLTSFDSMILRLKFKLKQITVTPAKWFGLDTSNVTVEQYPILLGKHQKVDLQRID</sequence>
<dbReference type="GO" id="GO:0005886">
    <property type="term" value="C:plasma membrane"/>
    <property type="evidence" value="ECO:0007669"/>
    <property type="project" value="UniProtKB-SubCell"/>
</dbReference>
<comment type="catalytic activity">
    <reaction evidence="11">
        <text>K(+)(in) + H(+)(in) = K(+)(out) + H(+)(out)</text>
        <dbReference type="Rhea" id="RHEA:28490"/>
        <dbReference type="ChEBI" id="CHEBI:15378"/>
        <dbReference type="ChEBI" id="CHEBI:29103"/>
    </reaction>
</comment>
<dbReference type="InterPro" id="IPR003855">
    <property type="entry name" value="K+_transporter"/>
</dbReference>
<evidence type="ECO:0000256" key="4">
    <source>
        <dbReference type="ARBA" id="ARBA00022538"/>
    </source>
</evidence>
<feature type="transmembrane region" description="Helical" evidence="11">
    <location>
        <begin position="137"/>
        <end position="158"/>
    </location>
</feature>
<dbReference type="InterPro" id="IPR053951">
    <property type="entry name" value="K_trans_N"/>
</dbReference>
<evidence type="ECO:0000256" key="3">
    <source>
        <dbReference type="ARBA" id="ARBA00022475"/>
    </source>
</evidence>
<evidence type="ECO:0000256" key="9">
    <source>
        <dbReference type="ARBA" id="ARBA00023065"/>
    </source>
</evidence>
<feature type="transmembrane region" description="Helical" evidence="11">
    <location>
        <begin position="170"/>
        <end position="190"/>
    </location>
</feature>
<keyword evidence="4 11" id="KW-0633">Potassium transport</keyword>
<feature type="domain" description="K+ potassium transporter C-terminal" evidence="13">
    <location>
        <begin position="482"/>
        <end position="636"/>
    </location>
</feature>
<dbReference type="InterPro" id="IPR053952">
    <property type="entry name" value="K_trans_C"/>
</dbReference>
<feature type="transmembrane region" description="Helical" evidence="11">
    <location>
        <begin position="339"/>
        <end position="359"/>
    </location>
</feature>
<dbReference type="EMBL" id="VBWP01000002">
    <property type="protein sequence ID" value="TLG76646.1"/>
    <property type="molecule type" value="Genomic_DNA"/>
</dbReference>
<evidence type="ECO:0000313" key="15">
    <source>
        <dbReference type="Proteomes" id="UP000306912"/>
    </source>
</evidence>